<feature type="signal peptide" evidence="1">
    <location>
        <begin position="1"/>
        <end position="21"/>
    </location>
</feature>
<feature type="chain" id="PRO_5042072309" evidence="1">
    <location>
        <begin position="22"/>
        <end position="237"/>
    </location>
</feature>
<keyword evidence="1" id="KW-0732">Signal</keyword>
<accession>A0AAD4D7Z4</accession>
<dbReference type="AlphaFoldDB" id="A0AAD4D7Z4"/>
<evidence type="ECO:0000313" key="3">
    <source>
        <dbReference type="Proteomes" id="UP001194580"/>
    </source>
</evidence>
<comment type="caution">
    <text evidence="2">The sequence shown here is derived from an EMBL/GenBank/DDBJ whole genome shotgun (WGS) entry which is preliminary data.</text>
</comment>
<reference evidence="2" key="1">
    <citation type="journal article" date="2020" name="Fungal Divers.">
        <title>Resolving the Mortierellaceae phylogeny through synthesis of multi-gene phylogenetics and phylogenomics.</title>
        <authorList>
            <person name="Vandepol N."/>
            <person name="Liber J."/>
            <person name="Desiro A."/>
            <person name="Na H."/>
            <person name="Kennedy M."/>
            <person name="Barry K."/>
            <person name="Grigoriev I.V."/>
            <person name="Miller A.N."/>
            <person name="O'Donnell K."/>
            <person name="Stajich J.E."/>
            <person name="Bonito G."/>
        </authorList>
    </citation>
    <scope>NUCLEOTIDE SEQUENCE</scope>
    <source>
        <strain evidence="2">NRRL 28262</strain>
    </source>
</reference>
<gene>
    <name evidence="2" type="ORF">BGZ95_000634</name>
</gene>
<protein>
    <submittedName>
        <fullName evidence="2">Uncharacterized protein</fullName>
    </submittedName>
</protein>
<sequence length="237" mass="25758">MRIATFIPAVLALTLFSASQAAPTLHDTTAISMLQKRGIDGVEAFIHLYEKTTVDAVVKTCDEIEVKLCADVVVDLHVKANILGGLITAKVDVDNLKIQTKAKVDADVKAEAKAHLKVKAVAPIAVIVHESILALCPIVNDKCLKKNAHAIVAKVNAKIRVNVSKLIVKLRAHIDDHVRIRIKAIVDEVCVHLGIAEATVTAKAWVASNIDVHVKVWVDVWVKIWAKINLKALIKAL</sequence>
<evidence type="ECO:0000313" key="2">
    <source>
        <dbReference type="EMBL" id="KAG0271542.1"/>
    </source>
</evidence>
<keyword evidence="3" id="KW-1185">Reference proteome</keyword>
<dbReference type="Proteomes" id="UP001194580">
    <property type="component" value="Unassembled WGS sequence"/>
</dbReference>
<organism evidence="2 3">
    <name type="scientific">Linnemannia exigua</name>
    <dbReference type="NCBI Taxonomy" id="604196"/>
    <lineage>
        <taxon>Eukaryota</taxon>
        <taxon>Fungi</taxon>
        <taxon>Fungi incertae sedis</taxon>
        <taxon>Mucoromycota</taxon>
        <taxon>Mortierellomycotina</taxon>
        <taxon>Mortierellomycetes</taxon>
        <taxon>Mortierellales</taxon>
        <taxon>Mortierellaceae</taxon>
        <taxon>Linnemannia</taxon>
    </lineage>
</organism>
<evidence type="ECO:0000256" key="1">
    <source>
        <dbReference type="SAM" id="SignalP"/>
    </source>
</evidence>
<name>A0AAD4D7Z4_9FUNG</name>
<proteinExistence type="predicted"/>
<dbReference type="EMBL" id="JAAAIL010001115">
    <property type="protein sequence ID" value="KAG0271542.1"/>
    <property type="molecule type" value="Genomic_DNA"/>
</dbReference>